<proteinExistence type="predicted"/>
<name>A0ABW5SNP9_9BACL</name>
<evidence type="ECO:0000259" key="1">
    <source>
        <dbReference type="PROSITE" id="PS51186"/>
    </source>
</evidence>
<accession>A0ABW5SNP9</accession>
<dbReference type="Gene3D" id="3.40.630.30">
    <property type="match status" value="1"/>
</dbReference>
<comment type="caution">
    <text evidence="2">The sequence shown here is derived from an EMBL/GenBank/DDBJ whole genome shotgun (WGS) entry which is preliminary data.</text>
</comment>
<evidence type="ECO:0000313" key="3">
    <source>
        <dbReference type="Proteomes" id="UP001597540"/>
    </source>
</evidence>
<gene>
    <name evidence="2" type="ORF">ACFSVM_13255</name>
</gene>
<organism evidence="2 3">
    <name type="scientific">Paenibacillus shunpengii</name>
    <dbReference type="NCBI Taxonomy" id="2054424"/>
    <lineage>
        <taxon>Bacteria</taxon>
        <taxon>Bacillati</taxon>
        <taxon>Bacillota</taxon>
        <taxon>Bacilli</taxon>
        <taxon>Bacillales</taxon>
        <taxon>Paenibacillaceae</taxon>
        <taxon>Paenibacillus</taxon>
    </lineage>
</organism>
<feature type="domain" description="N-acetyltransferase" evidence="1">
    <location>
        <begin position="5"/>
        <end position="160"/>
    </location>
</feature>
<dbReference type="EMBL" id="JBHUMJ010000002">
    <property type="protein sequence ID" value="MFD2701440.1"/>
    <property type="molecule type" value="Genomic_DNA"/>
</dbReference>
<dbReference type="CDD" id="cd04301">
    <property type="entry name" value="NAT_SF"/>
    <property type="match status" value="1"/>
</dbReference>
<protein>
    <submittedName>
        <fullName evidence="2">GNAT family N-acetyltransferase</fullName>
    </submittedName>
</protein>
<dbReference type="RefSeq" id="WP_076312734.1">
    <property type="nucleotide sequence ID" value="NZ_JBHUMJ010000002.1"/>
</dbReference>
<sequence length="160" mass="18980">MELSLTIVSREESQVIRHLMQFYLYDFTKYLDIDVNSDGVFPEYPNLNEYFIRSDKFPFLIRSGQVPAGFALVERLSERREGDYYMTEFFVMQKYRRSGVGTWAAQELFRRFPGEWKVSQVRTNVAAQAFWRKVIGSYTDGQFRERFHPESGNPSQHFVT</sequence>
<dbReference type="Pfam" id="PF00583">
    <property type="entry name" value="Acetyltransf_1"/>
    <property type="match status" value="1"/>
</dbReference>
<keyword evidence="3" id="KW-1185">Reference proteome</keyword>
<dbReference type="Proteomes" id="UP001597540">
    <property type="component" value="Unassembled WGS sequence"/>
</dbReference>
<reference evidence="3" key="1">
    <citation type="journal article" date="2019" name="Int. J. Syst. Evol. Microbiol.">
        <title>The Global Catalogue of Microorganisms (GCM) 10K type strain sequencing project: providing services to taxonomists for standard genome sequencing and annotation.</title>
        <authorList>
            <consortium name="The Broad Institute Genomics Platform"/>
            <consortium name="The Broad Institute Genome Sequencing Center for Infectious Disease"/>
            <person name="Wu L."/>
            <person name="Ma J."/>
        </authorList>
    </citation>
    <scope>NUCLEOTIDE SEQUENCE [LARGE SCALE GENOMIC DNA]</scope>
    <source>
        <strain evidence="3">KCTC 33849</strain>
    </source>
</reference>
<dbReference type="InterPro" id="IPR016181">
    <property type="entry name" value="Acyl_CoA_acyltransferase"/>
</dbReference>
<dbReference type="InterPro" id="IPR000182">
    <property type="entry name" value="GNAT_dom"/>
</dbReference>
<dbReference type="SUPFAM" id="SSF55729">
    <property type="entry name" value="Acyl-CoA N-acyltransferases (Nat)"/>
    <property type="match status" value="1"/>
</dbReference>
<evidence type="ECO:0000313" key="2">
    <source>
        <dbReference type="EMBL" id="MFD2701440.1"/>
    </source>
</evidence>
<dbReference type="PROSITE" id="PS51186">
    <property type="entry name" value="GNAT"/>
    <property type="match status" value="1"/>
</dbReference>